<feature type="transmembrane region" description="Helical" evidence="11">
    <location>
        <begin position="84"/>
        <end position="108"/>
    </location>
</feature>
<dbReference type="GO" id="GO:0016020">
    <property type="term" value="C:membrane"/>
    <property type="evidence" value="ECO:0007669"/>
    <property type="project" value="UniProtKB-SubCell"/>
</dbReference>
<dbReference type="GO" id="GO:1902600">
    <property type="term" value="P:proton transmembrane transport"/>
    <property type="evidence" value="ECO:0007669"/>
    <property type="project" value="InterPro"/>
</dbReference>
<feature type="transmembrane region" description="Helical" evidence="11">
    <location>
        <begin position="144"/>
        <end position="165"/>
    </location>
</feature>
<evidence type="ECO:0000256" key="2">
    <source>
        <dbReference type="ARBA" id="ARBA00005551"/>
    </source>
</evidence>
<accession>F3Y8S3</accession>
<dbReference type="PANTHER" id="PTHR43562:SF3">
    <property type="entry name" value="SODIUM ION_PROTON EXCHANGER (EUROFUNG)"/>
    <property type="match status" value="1"/>
</dbReference>
<name>F3Y8S3_MELPT</name>
<dbReference type="Proteomes" id="UP000008456">
    <property type="component" value="Chromosome"/>
</dbReference>
<evidence type="ECO:0000256" key="6">
    <source>
        <dbReference type="ARBA" id="ARBA00022989"/>
    </source>
</evidence>
<evidence type="ECO:0000256" key="4">
    <source>
        <dbReference type="ARBA" id="ARBA00022449"/>
    </source>
</evidence>
<gene>
    <name evidence="13" type="ordered locus">MPTP_0421</name>
</gene>
<reference evidence="13 14" key="1">
    <citation type="journal article" date="2011" name="J. Bacteriol.">
        <title>Complete genome sequence of Melissococcus plutonius ATCC 35311.</title>
        <authorList>
            <person name="Okumura K."/>
            <person name="Arai R."/>
            <person name="Okura M."/>
            <person name="Kirikae T."/>
            <person name="Takamatsu D."/>
            <person name="Osaki M."/>
            <person name="Miyoshi-Akiyama T."/>
        </authorList>
    </citation>
    <scope>NUCLEOTIDE SEQUENCE [LARGE SCALE GENOMIC DNA]</scope>
    <source>
        <strain evidence="14">ATCC 35311 / CIP 104052 / LMG 20360 / NCIMB 702443</strain>
    </source>
</reference>
<feature type="transmembrane region" description="Helical" evidence="11">
    <location>
        <begin position="33"/>
        <end position="53"/>
    </location>
</feature>
<evidence type="ECO:0000256" key="3">
    <source>
        <dbReference type="ARBA" id="ARBA00022448"/>
    </source>
</evidence>
<evidence type="ECO:0000256" key="1">
    <source>
        <dbReference type="ARBA" id="ARBA00004141"/>
    </source>
</evidence>
<feature type="transmembrane region" description="Helical" evidence="11">
    <location>
        <begin position="114"/>
        <end position="132"/>
    </location>
</feature>
<keyword evidence="8" id="KW-0406">Ion transport</keyword>
<comment type="subcellular location">
    <subcellularLocation>
        <location evidence="1">Membrane</location>
        <topology evidence="1">Multi-pass membrane protein</topology>
    </subcellularLocation>
</comment>
<dbReference type="GO" id="GO:0006814">
    <property type="term" value="P:sodium ion transport"/>
    <property type="evidence" value="ECO:0007669"/>
    <property type="project" value="UniProtKB-KW"/>
</dbReference>
<evidence type="ECO:0000256" key="8">
    <source>
        <dbReference type="ARBA" id="ARBA00023065"/>
    </source>
</evidence>
<dbReference type="STRING" id="940190.MPTP_0421"/>
<evidence type="ECO:0000256" key="9">
    <source>
        <dbReference type="ARBA" id="ARBA00023136"/>
    </source>
</evidence>
<evidence type="ECO:0000256" key="5">
    <source>
        <dbReference type="ARBA" id="ARBA00022692"/>
    </source>
</evidence>
<feature type="transmembrane region" description="Helical" evidence="11">
    <location>
        <begin position="6"/>
        <end position="21"/>
    </location>
</feature>
<dbReference type="InterPro" id="IPR006153">
    <property type="entry name" value="Cation/H_exchanger_TM"/>
</dbReference>
<evidence type="ECO:0000256" key="7">
    <source>
        <dbReference type="ARBA" id="ARBA00023053"/>
    </source>
</evidence>
<evidence type="ECO:0000313" key="13">
    <source>
        <dbReference type="EMBL" id="BAK20901.1"/>
    </source>
</evidence>
<evidence type="ECO:0000313" key="14">
    <source>
        <dbReference type="Proteomes" id="UP000008456"/>
    </source>
</evidence>
<keyword evidence="10" id="KW-0739">Sodium transport</keyword>
<sequence>MDFLADLFLILVCIIIIGVLCKRFDIPRVIGQLLIGVLLGPALLGIIHPTIFFENCSEIGVILLMFIAGMECEVGLLKKQLKPSLLIAILGILFPILVTMPVSLLFHFSWQEAFFLGLLLAATSVSISVEVLRELNVLRTQAGTSILGASIVDDIVVVILLGITTSLFDINSDNKSILSITILEQLCYFIIIFLAIHWIVPYLLKREKKLTIPFSMTIIMLAICFGMSYLADFVGLSSILGAFFAGIAVGQVSLKENSYLEIETIGYTFFIPIFL</sequence>
<dbReference type="AlphaFoldDB" id="F3Y8S3"/>
<dbReference type="KEGG" id="mps:MPTP_0421"/>
<keyword evidence="7" id="KW-0915">Sodium</keyword>
<evidence type="ECO:0000256" key="11">
    <source>
        <dbReference type="SAM" id="Phobius"/>
    </source>
</evidence>
<reference key="2">
    <citation type="submission" date="2011-04" db="EMBL/GenBank/DDBJ databases">
        <title>Whole genome sequence of Melissococcus plutonius ATCC 35311.</title>
        <authorList>
            <person name="Okumura K."/>
            <person name="Arai R."/>
            <person name="Osaki M."/>
            <person name="Okura M."/>
            <person name="Kirikae T."/>
            <person name="Takamatsu D."/>
            <person name="Akiyama T."/>
        </authorList>
    </citation>
    <scope>NUCLEOTIDE SEQUENCE</scope>
    <source>
        <strain>ATCC 35311</strain>
    </source>
</reference>
<feature type="transmembrane region" description="Helical" evidence="11">
    <location>
        <begin position="59"/>
        <end position="77"/>
    </location>
</feature>
<feature type="transmembrane region" description="Helical" evidence="11">
    <location>
        <begin position="236"/>
        <end position="254"/>
    </location>
</feature>
<dbReference type="EMBL" id="AP012200">
    <property type="protein sequence ID" value="BAK20901.1"/>
    <property type="molecule type" value="Genomic_DNA"/>
</dbReference>
<dbReference type="Pfam" id="PF00999">
    <property type="entry name" value="Na_H_Exchanger"/>
    <property type="match status" value="1"/>
</dbReference>
<keyword evidence="3" id="KW-0813">Transport</keyword>
<dbReference type="InterPro" id="IPR038770">
    <property type="entry name" value="Na+/solute_symporter_sf"/>
</dbReference>
<protein>
    <submittedName>
        <fullName evidence="13">Na+/H+ antiporter</fullName>
    </submittedName>
</protein>
<feature type="transmembrane region" description="Helical" evidence="11">
    <location>
        <begin position="177"/>
        <end position="200"/>
    </location>
</feature>
<comment type="similarity">
    <text evidence="2">Belongs to the monovalent cation:proton antiporter 2 (CPA2) transporter (TC 2.A.37) family.</text>
</comment>
<keyword evidence="4" id="KW-0050">Antiport</keyword>
<dbReference type="HOGENOM" id="CLU_005126_7_1_9"/>
<evidence type="ECO:0000259" key="12">
    <source>
        <dbReference type="Pfam" id="PF00999"/>
    </source>
</evidence>
<keyword evidence="6 11" id="KW-1133">Transmembrane helix</keyword>
<feature type="domain" description="Cation/H+ exchanger transmembrane" evidence="12">
    <location>
        <begin position="12"/>
        <end position="274"/>
    </location>
</feature>
<evidence type="ECO:0000256" key="10">
    <source>
        <dbReference type="ARBA" id="ARBA00023201"/>
    </source>
</evidence>
<keyword evidence="5 11" id="KW-0812">Transmembrane</keyword>
<dbReference type="Gene3D" id="1.20.1530.20">
    <property type="match status" value="1"/>
</dbReference>
<dbReference type="GO" id="GO:0015297">
    <property type="term" value="F:antiporter activity"/>
    <property type="evidence" value="ECO:0007669"/>
    <property type="project" value="UniProtKB-KW"/>
</dbReference>
<proteinExistence type="inferred from homology"/>
<dbReference type="PANTHER" id="PTHR43562">
    <property type="entry name" value="NAPA-TYPE SODIUM/HYDROGEN ANTIPORTER"/>
    <property type="match status" value="1"/>
</dbReference>
<organism evidence="13 14">
    <name type="scientific">Melissococcus plutonius (strain ATCC 35311 / DSM 29964 / CIP 104052 / LMG 20360 / NCIMB 702443)</name>
    <dbReference type="NCBI Taxonomy" id="940190"/>
    <lineage>
        <taxon>Bacteria</taxon>
        <taxon>Bacillati</taxon>
        <taxon>Bacillota</taxon>
        <taxon>Bacilli</taxon>
        <taxon>Lactobacillales</taxon>
        <taxon>Enterococcaceae</taxon>
        <taxon>Melissococcus</taxon>
    </lineage>
</organism>
<keyword evidence="14" id="KW-1185">Reference proteome</keyword>
<keyword evidence="9 11" id="KW-0472">Membrane</keyword>